<dbReference type="PROSITE" id="PS51819">
    <property type="entry name" value="VOC"/>
    <property type="match status" value="1"/>
</dbReference>
<name>A0A7W9LCI3_9ACTN</name>
<dbReference type="GO" id="GO:0018577">
    <property type="term" value="F:catechol 2,3-dioxygenase activity"/>
    <property type="evidence" value="ECO:0007669"/>
    <property type="project" value="UniProtKB-EC"/>
</dbReference>
<sequence>MNALLHDIAHLGDVELRTPEQERSLWFFTEILGMTAAAQAGDSIHLRTYEDYEHHSLTLTAHRTSGIGSTGLRASSQEALERRVRAIKDAGLGIGWRHGAPGRGPTYAFRDPDGHELRLYWESQWYEPPGELRPALKNQPQAFPGHGVGVRRLDHVNFLAAEAAAADLCLDSGVFIETGPHRHAIQQTFFLYVYEPGGNRVELCNPLTRLILAPDWRTITWTEAERAKGQAWGLKTIASFHTHGTPPIALGCCSAVHDQPGGDGGDGAGAVADDVRPAAREGDRVALGQGHHLRLEFDGQLPLRDRAHLVPLVLEELPVSRGDGVRRVGGLEELHVGRRPR</sequence>
<keyword evidence="2" id="KW-0223">Dioxygenase</keyword>
<dbReference type="InterPro" id="IPR029068">
    <property type="entry name" value="Glyas_Bleomycin-R_OHBP_Dase"/>
</dbReference>
<dbReference type="EMBL" id="JACHMB010000001">
    <property type="protein sequence ID" value="MBB5778754.1"/>
    <property type="molecule type" value="Genomic_DNA"/>
</dbReference>
<dbReference type="EC" id="1.13.11.2" evidence="2"/>
<evidence type="ECO:0000259" key="1">
    <source>
        <dbReference type="PROSITE" id="PS51819"/>
    </source>
</evidence>
<proteinExistence type="predicted"/>
<dbReference type="InterPro" id="IPR004360">
    <property type="entry name" value="Glyas_Fos-R_dOase_dom"/>
</dbReference>
<dbReference type="InterPro" id="IPR037523">
    <property type="entry name" value="VOC_core"/>
</dbReference>
<dbReference type="Gene3D" id="3.10.180.10">
    <property type="entry name" value="2,3-Dihydroxybiphenyl 1,2-Dioxygenase, domain 1"/>
    <property type="match status" value="2"/>
</dbReference>
<reference evidence="2 3" key="1">
    <citation type="submission" date="2020-08" db="EMBL/GenBank/DDBJ databases">
        <title>Sequencing the genomes of 1000 actinobacteria strains.</title>
        <authorList>
            <person name="Klenk H.-P."/>
        </authorList>
    </citation>
    <scope>NUCLEOTIDE SEQUENCE [LARGE SCALE GENOMIC DNA]</scope>
    <source>
        <strain evidence="2 3">DSM 45507</strain>
    </source>
</reference>
<dbReference type="Pfam" id="PF00903">
    <property type="entry name" value="Glyoxalase"/>
    <property type="match status" value="1"/>
</dbReference>
<evidence type="ECO:0000313" key="2">
    <source>
        <dbReference type="EMBL" id="MBB5778754.1"/>
    </source>
</evidence>
<accession>A0A7W9LCI3</accession>
<organism evidence="2 3">
    <name type="scientific">Nonomuraea jabiensis</name>
    <dbReference type="NCBI Taxonomy" id="882448"/>
    <lineage>
        <taxon>Bacteria</taxon>
        <taxon>Bacillati</taxon>
        <taxon>Actinomycetota</taxon>
        <taxon>Actinomycetes</taxon>
        <taxon>Streptosporangiales</taxon>
        <taxon>Streptosporangiaceae</taxon>
        <taxon>Nonomuraea</taxon>
    </lineage>
</organism>
<feature type="domain" description="VOC" evidence="1">
    <location>
        <begin position="10"/>
        <end position="122"/>
    </location>
</feature>
<comment type="caution">
    <text evidence="2">The sequence shown here is derived from an EMBL/GenBank/DDBJ whole genome shotgun (WGS) entry which is preliminary data.</text>
</comment>
<dbReference type="AlphaFoldDB" id="A0A7W9LCI3"/>
<evidence type="ECO:0000313" key="3">
    <source>
        <dbReference type="Proteomes" id="UP000579153"/>
    </source>
</evidence>
<gene>
    <name evidence="2" type="ORF">HD596_005510</name>
</gene>
<dbReference type="SUPFAM" id="SSF54593">
    <property type="entry name" value="Glyoxalase/Bleomycin resistance protein/Dihydroxybiphenyl dioxygenase"/>
    <property type="match status" value="2"/>
</dbReference>
<keyword evidence="2" id="KW-0560">Oxidoreductase</keyword>
<dbReference type="Proteomes" id="UP000579153">
    <property type="component" value="Unassembled WGS sequence"/>
</dbReference>
<keyword evidence="3" id="KW-1185">Reference proteome</keyword>
<protein>
    <submittedName>
        <fullName evidence="2">Catechol 2,3-dioxygenase</fullName>
        <ecNumber evidence="2">1.13.11.2</ecNumber>
    </submittedName>
</protein>